<keyword evidence="5 8" id="KW-0560">Oxidoreductase</keyword>
<comment type="miscellaneous">
    <text evidence="8">During catalysis, the active site Cys acts as a nucleophile attacking the alpha-carbonyl group of tRNA-bound glutamate with the formation of a thioester intermediate between enzyme and glutamate, and the concomitant release of tRNA(Glu). The thioester intermediate is finally reduced by direct hydride transfer from NADPH, to form the product GSA.</text>
</comment>
<dbReference type="PIRSF" id="PIRSF000445">
    <property type="entry name" value="4pyrrol_synth_GluRdtase"/>
    <property type="match status" value="1"/>
</dbReference>
<feature type="binding site" evidence="8">
    <location>
        <begin position="49"/>
        <end position="52"/>
    </location>
    <ligand>
        <name>substrate</name>
    </ligand>
</feature>
<dbReference type="InterPro" id="IPR036343">
    <property type="entry name" value="GluRdtase_N_sf"/>
</dbReference>
<dbReference type="InterPro" id="IPR006151">
    <property type="entry name" value="Shikm_DH/Glu-tRNA_Rdtase"/>
</dbReference>
<feature type="binding site" evidence="8">
    <location>
        <position position="109"/>
    </location>
    <ligand>
        <name>substrate</name>
    </ligand>
</feature>
<dbReference type="Gene3D" id="3.30.460.30">
    <property type="entry name" value="Glutamyl-tRNA reductase, N-terminal domain"/>
    <property type="match status" value="1"/>
</dbReference>
<keyword evidence="4 8" id="KW-0521">NADP</keyword>
<protein>
    <recommendedName>
        <fullName evidence="3 8">Glutamyl-tRNA reductase</fullName>
        <shortName evidence="8">GluTR</shortName>
        <ecNumber evidence="3 8">1.2.1.70</ecNumber>
    </recommendedName>
</protein>
<dbReference type="Gene3D" id="3.40.50.720">
    <property type="entry name" value="NAD(P)-binding Rossmann-like Domain"/>
    <property type="match status" value="1"/>
</dbReference>
<dbReference type="NCBIfam" id="NF000744">
    <property type="entry name" value="PRK00045.1-3"/>
    <property type="match status" value="1"/>
</dbReference>
<comment type="subunit">
    <text evidence="8">Homodimer.</text>
</comment>
<accession>A0ABT0X792</accession>
<dbReference type="EC" id="1.2.1.70" evidence="3 8"/>
<feature type="domain" description="Glutamyl-tRNA reductase N-terminal" evidence="12">
    <location>
        <begin position="6"/>
        <end position="156"/>
    </location>
</feature>
<feature type="domain" description="Quinate/shikimate 5-dehydrogenase/glutamyl-tRNA reductase" evidence="11">
    <location>
        <begin position="185"/>
        <end position="307"/>
    </location>
</feature>
<evidence type="ECO:0000256" key="6">
    <source>
        <dbReference type="ARBA" id="ARBA00023244"/>
    </source>
</evidence>
<dbReference type="Pfam" id="PF05201">
    <property type="entry name" value="GlutR_N"/>
    <property type="match status" value="1"/>
</dbReference>
<reference evidence="13" key="1">
    <citation type="journal article" date="2023" name="Int. J. Syst. Evol. Microbiol.">
        <title>Streptomyces meridianus sp. nov. isolated from brackish water of the Tagus estuary in Alcochete, Portugal.</title>
        <authorList>
            <person name="Santos J.D.N."/>
            <person name="Klimek D."/>
            <person name="Calusinska M."/>
            <person name="Lobo Da Cunha A."/>
            <person name="Catita J."/>
            <person name="Goncalves H."/>
            <person name="Gonzalez I."/>
            <person name="Reyes F."/>
            <person name="Lage O.M."/>
        </authorList>
    </citation>
    <scope>NUCLEOTIDE SEQUENCE</scope>
    <source>
        <strain evidence="13">MTZ3.1</strain>
    </source>
</reference>
<dbReference type="InterPro" id="IPR000343">
    <property type="entry name" value="4pyrrol_synth_GluRdtase"/>
</dbReference>
<gene>
    <name evidence="8" type="primary">hemA</name>
    <name evidence="13" type="ORF">M1E25_13085</name>
</gene>
<evidence type="ECO:0000256" key="8">
    <source>
        <dbReference type="HAMAP-Rule" id="MF_00087"/>
    </source>
</evidence>
<dbReference type="Pfam" id="PF01488">
    <property type="entry name" value="Shikimate_DH"/>
    <property type="match status" value="1"/>
</dbReference>
<evidence type="ECO:0000259" key="11">
    <source>
        <dbReference type="Pfam" id="PF01488"/>
    </source>
</evidence>
<comment type="domain">
    <text evidence="8">Possesses an unusual extended V-shaped dimeric structure with each monomer consisting of three distinct domains arranged along a curved 'spinal' alpha-helix. The N-terminal catalytic domain specifically recognizes the glutamate moiety of the substrate. The second domain is the NADPH-binding domain, and the third C-terminal domain is responsible for dimerization.</text>
</comment>
<dbReference type="SUPFAM" id="SSF69742">
    <property type="entry name" value="Glutamyl tRNA-reductase catalytic, N-terminal domain"/>
    <property type="match status" value="1"/>
</dbReference>
<evidence type="ECO:0000259" key="12">
    <source>
        <dbReference type="Pfam" id="PF05201"/>
    </source>
</evidence>
<dbReference type="PROSITE" id="PS00747">
    <property type="entry name" value="GLUTR"/>
    <property type="match status" value="1"/>
</dbReference>
<evidence type="ECO:0000256" key="5">
    <source>
        <dbReference type="ARBA" id="ARBA00023002"/>
    </source>
</evidence>
<organism evidence="13 14">
    <name type="scientific">Streptomyces meridianus</name>
    <dbReference type="NCBI Taxonomy" id="2938945"/>
    <lineage>
        <taxon>Bacteria</taxon>
        <taxon>Bacillati</taxon>
        <taxon>Actinomycetota</taxon>
        <taxon>Actinomycetes</taxon>
        <taxon>Kitasatosporales</taxon>
        <taxon>Streptomycetaceae</taxon>
        <taxon>Streptomyces</taxon>
    </lineage>
</organism>
<feature type="binding site" evidence="8">
    <location>
        <position position="120"/>
    </location>
    <ligand>
        <name>substrate</name>
    </ligand>
</feature>
<feature type="active site" description="Nucleophile" evidence="8">
    <location>
        <position position="50"/>
    </location>
</feature>
<evidence type="ECO:0000256" key="9">
    <source>
        <dbReference type="RuleBase" id="RU000584"/>
    </source>
</evidence>
<dbReference type="SUPFAM" id="SSF69075">
    <property type="entry name" value="Glutamyl tRNA-reductase dimerization domain"/>
    <property type="match status" value="1"/>
</dbReference>
<comment type="caution">
    <text evidence="13">The sequence shown here is derived from an EMBL/GenBank/DDBJ whole genome shotgun (WGS) entry which is preliminary data.</text>
</comment>
<evidence type="ECO:0000256" key="2">
    <source>
        <dbReference type="ARBA" id="ARBA00005916"/>
    </source>
</evidence>
<comment type="catalytic activity">
    <reaction evidence="7 8 9">
        <text>(S)-4-amino-5-oxopentanoate + tRNA(Glu) + NADP(+) = L-glutamyl-tRNA(Glu) + NADPH + H(+)</text>
        <dbReference type="Rhea" id="RHEA:12344"/>
        <dbReference type="Rhea" id="RHEA-COMP:9663"/>
        <dbReference type="Rhea" id="RHEA-COMP:9680"/>
        <dbReference type="ChEBI" id="CHEBI:15378"/>
        <dbReference type="ChEBI" id="CHEBI:57501"/>
        <dbReference type="ChEBI" id="CHEBI:57783"/>
        <dbReference type="ChEBI" id="CHEBI:58349"/>
        <dbReference type="ChEBI" id="CHEBI:78442"/>
        <dbReference type="ChEBI" id="CHEBI:78520"/>
        <dbReference type="EC" id="1.2.1.70"/>
    </reaction>
</comment>
<comment type="pathway">
    <text evidence="1 8 9">Porphyrin-containing compound metabolism; protoporphyrin-IX biosynthesis; 5-aminolevulinate from L-glutamyl-tRNA(Glu): step 1/2.</text>
</comment>
<feature type="domain" description="Tetrapyrrole biosynthesis glutamyl-tRNA reductase dimerisation" evidence="10">
    <location>
        <begin position="330"/>
        <end position="428"/>
    </location>
</feature>
<comment type="similarity">
    <text evidence="2 8 9">Belongs to the glutamyl-tRNA reductase family.</text>
</comment>
<dbReference type="SUPFAM" id="SSF51735">
    <property type="entry name" value="NAD(P)-binding Rossmann-fold domains"/>
    <property type="match status" value="1"/>
</dbReference>
<proteinExistence type="inferred from homology"/>
<dbReference type="InterPro" id="IPR036453">
    <property type="entry name" value="GluRdtase_dimer_dom_sf"/>
</dbReference>
<feature type="site" description="Important for activity" evidence="8">
    <location>
        <position position="99"/>
    </location>
</feature>
<dbReference type="InterPro" id="IPR015896">
    <property type="entry name" value="4pyrrol_synth_GluRdtase_dimer"/>
</dbReference>
<dbReference type="PANTHER" id="PTHR43013:SF1">
    <property type="entry name" value="GLUTAMYL-TRNA REDUCTASE"/>
    <property type="match status" value="1"/>
</dbReference>
<feature type="binding site" evidence="8">
    <location>
        <begin position="192"/>
        <end position="197"/>
    </location>
    <ligand>
        <name>NADP(+)</name>
        <dbReference type="ChEBI" id="CHEBI:58349"/>
    </ligand>
</feature>
<evidence type="ECO:0000313" key="13">
    <source>
        <dbReference type="EMBL" id="MCM2578279.1"/>
    </source>
</evidence>
<dbReference type="EMBL" id="JAMQGM010000028">
    <property type="protein sequence ID" value="MCM2578279.1"/>
    <property type="molecule type" value="Genomic_DNA"/>
</dbReference>
<keyword evidence="14" id="KW-1185">Reference proteome</keyword>
<dbReference type="GO" id="GO:0008883">
    <property type="term" value="F:glutamyl-tRNA reductase activity"/>
    <property type="evidence" value="ECO:0007669"/>
    <property type="project" value="UniProtKB-EC"/>
</dbReference>
<dbReference type="Proteomes" id="UP001167160">
    <property type="component" value="Unassembled WGS sequence"/>
</dbReference>
<dbReference type="InterPro" id="IPR018214">
    <property type="entry name" value="GluRdtase_CS"/>
</dbReference>
<dbReference type="InterPro" id="IPR036291">
    <property type="entry name" value="NAD(P)-bd_dom_sf"/>
</dbReference>
<dbReference type="HAMAP" id="MF_00087">
    <property type="entry name" value="Glu_tRNA_reductase"/>
    <property type="match status" value="1"/>
</dbReference>
<evidence type="ECO:0000256" key="1">
    <source>
        <dbReference type="ARBA" id="ARBA00005059"/>
    </source>
</evidence>
<evidence type="ECO:0000259" key="10">
    <source>
        <dbReference type="Pfam" id="PF00745"/>
    </source>
</evidence>
<evidence type="ECO:0000256" key="3">
    <source>
        <dbReference type="ARBA" id="ARBA00012970"/>
    </source>
</evidence>
<evidence type="ECO:0000256" key="4">
    <source>
        <dbReference type="ARBA" id="ARBA00022857"/>
    </source>
</evidence>
<evidence type="ECO:0000313" key="14">
    <source>
        <dbReference type="Proteomes" id="UP001167160"/>
    </source>
</evidence>
<dbReference type="CDD" id="cd05213">
    <property type="entry name" value="NAD_bind_Glutamyl_tRNA_reduct"/>
    <property type="match status" value="1"/>
</dbReference>
<dbReference type="PANTHER" id="PTHR43013">
    <property type="entry name" value="GLUTAMYL-TRNA REDUCTASE"/>
    <property type="match status" value="1"/>
</dbReference>
<comment type="function">
    <text evidence="8">Catalyzes the NADPH-dependent reduction of glutamyl-tRNA(Glu) to glutamate 1-semialdehyde (GSA).</text>
</comment>
<dbReference type="Pfam" id="PF00745">
    <property type="entry name" value="GlutR_dimer"/>
    <property type="match status" value="1"/>
</dbReference>
<feature type="binding site" evidence="8">
    <location>
        <begin position="114"/>
        <end position="116"/>
    </location>
    <ligand>
        <name>substrate</name>
    </ligand>
</feature>
<dbReference type="RefSeq" id="WP_251414537.1">
    <property type="nucleotide sequence ID" value="NZ_JAMQGM010000028.1"/>
</dbReference>
<dbReference type="InterPro" id="IPR015895">
    <property type="entry name" value="4pyrrol_synth_GluRdtase_N"/>
</dbReference>
<name>A0ABT0X792_9ACTN</name>
<evidence type="ECO:0000256" key="7">
    <source>
        <dbReference type="ARBA" id="ARBA00047464"/>
    </source>
</evidence>
<dbReference type="NCBIfam" id="TIGR01035">
    <property type="entry name" value="hemA"/>
    <property type="match status" value="1"/>
</dbReference>
<sequence>MSLLVVGLSHRSAPVSVLERSALSSDAQTKLLQDTLAAEPTAEAAVLATCNRVELYADVDKFHAGVAELSTLLSQHSGVGLEELTPYLYVHYEDRAVHHLFSVACGLDSMVVGEGQILGQIKDALALGQELHTAGRLLNDLFQQALRVGKRAHSETGIDRAGQSLVTFGLEQLAGDRPVAEWAPGRRALVIGAGSMSSLAATTLARAGVSELVIANRTLERAERLAGTLGGRAVPIGAVGNELPHADLVVSCTGATGLVLTGEQVGAAVRERAAETFLLDLAMPRDIDAAVHRLEGVRLVDIETLAEAASGRTGEESTAAGPMAADVDRVRTIVSAEVSAFGAAQRAVHITPTVVALRTMAADVVSGEIARLYGRLPDLDDRQRSEIAQTVRRVVDKLLHAPTVRVKQLAGEPGGAGYADALRELFDLDPQAVAAVSRADTGDPERERA</sequence>
<keyword evidence="6 8" id="KW-0627">Porphyrin biosynthesis</keyword>